<gene>
    <name evidence="2" type="ORF">GCM10009069_19430</name>
</gene>
<proteinExistence type="predicted"/>
<dbReference type="RefSeq" id="WP_189497894.1">
    <property type="nucleotide sequence ID" value="NZ_BMZH01000007.1"/>
</dbReference>
<comment type="caution">
    <text evidence="2">The sequence shown here is derived from an EMBL/GenBank/DDBJ whole genome shotgun (WGS) entry which is preliminary data.</text>
</comment>
<organism evidence="2 3">
    <name type="scientific">Algimonas arctica</name>
    <dbReference type="NCBI Taxonomy" id="1479486"/>
    <lineage>
        <taxon>Bacteria</taxon>
        <taxon>Pseudomonadati</taxon>
        <taxon>Pseudomonadota</taxon>
        <taxon>Alphaproteobacteria</taxon>
        <taxon>Maricaulales</taxon>
        <taxon>Robiginitomaculaceae</taxon>
        <taxon>Algimonas</taxon>
    </lineage>
</organism>
<sequence length="617" mass="67037">MKRLMLGVALIALAGCNAAEQPVEPPAPVALPAAEIIRTPTKVALFGDLHIHTENSFDAYIFGTRASPDDAYAFARGRTIDNGAGTPITLSGPPLDFYSVTDHGEYLGVVKAMRDRKNPLSDTATAKSIFAIFAQNRRANFLRIGRSVVQGDPIEDIYDRAHIDSVWSDTVAAAERHNAPGTFTTFAGYEFTAMTQVTEFGAANLHRNVIFKDGAPDRLFTTLDSPNPEDLWDWMDQQRDEGFELLSIPHNSNASNGQMFAQTQTDGSAFTPSYVVQRIRNEPLVEITQVKGTSETHPQLAPNDEWANFEIYRNLIGSNEPSTVVPGSFVRNALAQGLGMDVAGLGNPYEFGVIGSSDTHLGAPSLSEKDHFGKFPHDMDNDMRRSVPSDKKAGWAGESRVEDDLVAAPQYGASGLAGVWAEANTRADIFDAMRARETFATSGPRLKVRMFMGDYTPSDLMAADMLERAYAAGVPMGATRDTAGTVMAMGYADPEGEPLERLQIIALRADGSEEIYDVACAANARIDPNTHRCDLPTGKVDLSSCQSEGVGSGELSALWNDPNPSADQPAAYYLRALERPKCRWSTWDAVRAGTPPSSDMESVIQDRAWSSAIWVKP</sequence>
<evidence type="ECO:0000313" key="3">
    <source>
        <dbReference type="Proteomes" id="UP000634004"/>
    </source>
</evidence>
<feature type="signal peptide" evidence="1">
    <location>
        <begin position="1"/>
        <end position="19"/>
    </location>
</feature>
<name>A0A8J3G2L7_9PROT</name>
<dbReference type="Gene3D" id="3.20.20.140">
    <property type="entry name" value="Metal-dependent hydrolases"/>
    <property type="match status" value="1"/>
</dbReference>
<dbReference type="Proteomes" id="UP000634004">
    <property type="component" value="Unassembled WGS sequence"/>
</dbReference>
<reference evidence="2" key="1">
    <citation type="journal article" date="2014" name="Int. J. Syst. Evol. Microbiol.">
        <title>Complete genome sequence of Corynebacterium casei LMG S-19264T (=DSM 44701T), isolated from a smear-ripened cheese.</title>
        <authorList>
            <consortium name="US DOE Joint Genome Institute (JGI-PGF)"/>
            <person name="Walter F."/>
            <person name="Albersmeier A."/>
            <person name="Kalinowski J."/>
            <person name="Ruckert C."/>
        </authorList>
    </citation>
    <scope>NUCLEOTIDE SEQUENCE</scope>
    <source>
        <strain evidence="2">KCTC 32513</strain>
    </source>
</reference>
<keyword evidence="1" id="KW-0732">Signal</keyword>
<dbReference type="PROSITE" id="PS51257">
    <property type="entry name" value="PROKAR_LIPOPROTEIN"/>
    <property type="match status" value="1"/>
</dbReference>
<evidence type="ECO:0000313" key="2">
    <source>
        <dbReference type="EMBL" id="GHA96509.1"/>
    </source>
</evidence>
<dbReference type="EMBL" id="BMZH01000007">
    <property type="protein sequence ID" value="GHA96509.1"/>
    <property type="molecule type" value="Genomic_DNA"/>
</dbReference>
<dbReference type="AlphaFoldDB" id="A0A8J3G2L7"/>
<reference evidence="2" key="2">
    <citation type="submission" date="2020-09" db="EMBL/GenBank/DDBJ databases">
        <authorList>
            <person name="Sun Q."/>
            <person name="Kim S."/>
        </authorList>
    </citation>
    <scope>NUCLEOTIDE SEQUENCE</scope>
    <source>
        <strain evidence="2">KCTC 32513</strain>
    </source>
</reference>
<evidence type="ECO:0008006" key="4">
    <source>
        <dbReference type="Google" id="ProtNLM"/>
    </source>
</evidence>
<protein>
    <recommendedName>
        <fullName evidence="4">DUF3604 domain-containing protein</fullName>
    </recommendedName>
</protein>
<dbReference type="InterPro" id="IPR022028">
    <property type="entry name" value="DUF3604"/>
</dbReference>
<accession>A0A8J3G2L7</accession>
<dbReference type="Pfam" id="PF12228">
    <property type="entry name" value="DUF3604"/>
    <property type="match status" value="1"/>
</dbReference>
<feature type="chain" id="PRO_5035246274" description="DUF3604 domain-containing protein" evidence="1">
    <location>
        <begin position="20"/>
        <end position="617"/>
    </location>
</feature>
<keyword evidence="3" id="KW-1185">Reference proteome</keyword>
<evidence type="ECO:0000256" key="1">
    <source>
        <dbReference type="SAM" id="SignalP"/>
    </source>
</evidence>